<accession>M7NXW4</accession>
<dbReference type="Pfam" id="PF00589">
    <property type="entry name" value="Phage_integrase"/>
    <property type="match status" value="1"/>
</dbReference>
<feature type="domain" description="Tyr recombinase" evidence="2">
    <location>
        <begin position="90"/>
        <end position="264"/>
    </location>
</feature>
<evidence type="ECO:0000256" key="1">
    <source>
        <dbReference type="ARBA" id="ARBA00023172"/>
    </source>
</evidence>
<evidence type="ECO:0000313" key="4">
    <source>
        <dbReference type="Proteomes" id="UP000012019"/>
    </source>
</evidence>
<sequence length="276" mass="31133">MQDKTYNEYLSLANHFLESRFTDSKPTVKTVSQMLCDVACEYRPAYWRRLKTALAVYAEDKGNAETAAIIRGLVNPTTSCSPHLKKHKQRRVKSVSDEDHETLIAHLKAHKDIECLAAVLTVYFTGCRPAEIQNISLDGNQTITIVSAKKIDAIRGCDRQLKLSDEAYQTLALLLPNIPHAKVGKTSDISRIQRRLQRHVKKIWPKRERHISLYSYRHQIGANLKASGFSRAEIAGIMGHSSHDSVDVYGDKRSSNQRLDVEALLACESLQSRHSP</sequence>
<organism evidence="3 4">
    <name type="scientific">Methylophaga lonarensis MPL</name>
    <dbReference type="NCBI Taxonomy" id="1286106"/>
    <lineage>
        <taxon>Bacteria</taxon>
        <taxon>Pseudomonadati</taxon>
        <taxon>Pseudomonadota</taxon>
        <taxon>Gammaproteobacteria</taxon>
        <taxon>Thiotrichales</taxon>
        <taxon>Piscirickettsiaceae</taxon>
        <taxon>Methylophaga</taxon>
    </lineage>
</organism>
<evidence type="ECO:0000259" key="2">
    <source>
        <dbReference type="PROSITE" id="PS51898"/>
    </source>
</evidence>
<comment type="caution">
    <text evidence="3">The sequence shown here is derived from an EMBL/GenBank/DDBJ whole genome shotgun (WGS) entry which is preliminary data.</text>
</comment>
<dbReference type="RefSeq" id="WP_009727402.1">
    <property type="nucleotide sequence ID" value="NZ_APHR01000075.1"/>
</dbReference>
<name>M7NXW4_9GAMM</name>
<dbReference type="Proteomes" id="UP000012019">
    <property type="component" value="Unassembled WGS sequence"/>
</dbReference>
<dbReference type="GO" id="GO:0015074">
    <property type="term" value="P:DNA integration"/>
    <property type="evidence" value="ECO:0007669"/>
    <property type="project" value="InterPro"/>
</dbReference>
<dbReference type="InterPro" id="IPR002104">
    <property type="entry name" value="Integrase_catalytic"/>
</dbReference>
<dbReference type="Gene3D" id="1.10.443.10">
    <property type="entry name" value="Intergrase catalytic core"/>
    <property type="match status" value="1"/>
</dbReference>
<dbReference type="GO" id="GO:0006310">
    <property type="term" value="P:DNA recombination"/>
    <property type="evidence" value="ECO:0007669"/>
    <property type="project" value="UniProtKB-KW"/>
</dbReference>
<evidence type="ECO:0000313" key="3">
    <source>
        <dbReference type="EMBL" id="EMR12046.1"/>
    </source>
</evidence>
<keyword evidence="1" id="KW-0233">DNA recombination</keyword>
<proteinExistence type="predicted"/>
<dbReference type="SUPFAM" id="SSF56349">
    <property type="entry name" value="DNA breaking-rejoining enzymes"/>
    <property type="match status" value="1"/>
</dbReference>
<dbReference type="PATRIC" id="fig|1286106.3.peg.2456"/>
<dbReference type="InterPro" id="IPR011010">
    <property type="entry name" value="DNA_brk_join_enz"/>
</dbReference>
<dbReference type="EMBL" id="APHR01000075">
    <property type="protein sequence ID" value="EMR12046.1"/>
    <property type="molecule type" value="Genomic_DNA"/>
</dbReference>
<dbReference type="InterPro" id="IPR013762">
    <property type="entry name" value="Integrase-like_cat_sf"/>
</dbReference>
<reference evidence="3 4" key="1">
    <citation type="journal article" date="2013" name="Genome Announc.">
        <title>Draft Genome Sequence of Methylophaga lonarensis MPLT, a Haloalkaliphilic (Non-Methane-Utilizing) Methylotroph.</title>
        <authorList>
            <person name="Shetty S.A."/>
            <person name="Marathe N.P."/>
            <person name="Munot H."/>
            <person name="Antony C.P."/>
            <person name="Dhotre D.P."/>
            <person name="Murrell J.C."/>
            <person name="Shouche Y.S."/>
        </authorList>
    </citation>
    <scope>NUCLEOTIDE SEQUENCE [LARGE SCALE GENOMIC DNA]</scope>
    <source>
        <strain evidence="3 4">MPL</strain>
    </source>
</reference>
<gene>
    <name evidence="3" type="ORF">MPL1_12276</name>
</gene>
<keyword evidence="4" id="KW-1185">Reference proteome</keyword>
<dbReference type="eggNOG" id="ENOG5031N3Z">
    <property type="taxonomic scope" value="Bacteria"/>
</dbReference>
<protein>
    <recommendedName>
        <fullName evidence="2">Tyr recombinase domain-containing protein</fullName>
    </recommendedName>
</protein>
<dbReference type="OrthoDB" id="8883268at2"/>
<dbReference type="CDD" id="cd00397">
    <property type="entry name" value="DNA_BRE_C"/>
    <property type="match status" value="1"/>
</dbReference>
<dbReference type="GO" id="GO:0003677">
    <property type="term" value="F:DNA binding"/>
    <property type="evidence" value="ECO:0007669"/>
    <property type="project" value="InterPro"/>
</dbReference>
<dbReference type="PROSITE" id="PS51898">
    <property type="entry name" value="TYR_RECOMBINASE"/>
    <property type="match status" value="1"/>
</dbReference>
<dbReference type="AlphaFoldDB" id="M7NXW4"/>